<accession>A0A1F6CJ04</accession>
<sequence length="140" mass="16149">MSQESPNKEISPQDYSEQDLLRDAESNRAEKITQLTGTLLRDEREKLERLEGDTLILNFLNNFHAHLPGGYLRGRGAEREKKLQQDVDEALERLGSDPEVIIQWRENPSSYENQEEAVSIVKTLFIEMRRLGYSSSVLTK</sequence>
<dbReference type="Proteomes" id="UP000178815">
    <property type="component" value="Unassembled WGS sequence"/>
</dbReference>
<dbReference type="STRING" id="1798481.A2678_01330"/>
<dbReference type="EMBL" id="MFKU01000005">
    <property type="protein sequence ID" value="OGG49088.1"/>
    <property type="molecule type" value="Genomic_DNA"/>
</dbReference>
<protein>
    <submittedName>
        <fullName evidence="2">Uncharacterized protein</fullName>
    </submittedName>
</protein>
<evidence type="ECO:0000313" key="3">
    <source>
        <dbReference type="Proteomes" id="UP000178815"/>
    </source>
</evidence>
<evidence type="ECO:0000313" key="2">
    <source>
        <dbReference type="EMBL" id="OGG49088.1"/>
    </source>
</evidence>
<feature type="compositionally biased region" description="Polar residues" evidence="1">
    <location>
        <begin position="1"/>
        <end position="15"/>
    </location>
</feature>
<reference evidence="2 3" key="1">
    <citation type="journal article" date="2016" name="Nat. Commun.">
        <title>Thousands of microbial genomes shed light on interconnected biogeochemical processes in an aquifer system.</title>
        <authorList>
            <person name="Anantharaman K."/>
            <person name="Brown C.T."/>
            <person name="Hug L.A."/>
            <person name="Sharon I."/>
            <person name="Castelle C.J."/>
            <person name="Probst A.J."/>
            <person name="Thomas B.C."/>
            <person name="Singh A."/>
            <person name="Wilkins M.J."/>
            <person name="Karaoz U."/>
            <person name="Brodie E.L."/>
            <person name="Williams K.H."/>
            <person name="Hubbard S.S."/>
            <person name="Banfield J.F."/>
        </authorList>
    </citation>
    <scope>NUCLEOTIDE SEQUENCE [LARGE SCALE GENOMIC DNA]</scope>
</reference>
<dbReference type="AlphaFoldDB" id="A0A1F6CJ04"/>
<feature type="compositionally biased region" description="Basic and acidic residues" evidence="1">
    <location>
        <begin position="19"/>
        <end position="28"/>
    </location>
</feature>
<proteinExistence type="predicted"/>
<comment type="caution">
    <text evidence="2">The sequence shown here is derived from an EMBL/GenBank/DDBJ whole genome shotgun (WGS) entry which is preliminary data.</text>
</comment>
<name>A0A1F6CJ04_9BACT</name>
<organism evidence="2 3">
    <name type="scientific">Candidatus Kaiserbacteria bacterium RIFCSPHIGHO2_01_FULL_53_31</name>
    <dbReference type="NCBI Taxonomy" id="1798481"/>
    <lineage>
        <taxon>Bacteria</taxon>
        <taxon>Candidatus Kaiseribacteriota</taxon>
    </lineage>
</organism>
<feature type="region of interest" description="Disordered" evidence="1">
    <location>
        <begin position="1"/>
        <end position="28"/>
    </location>
</feature>
<gene>
    <name evidence="2" type="ORF">A2678_01330</name>
</gene>
<evidence type="ECO:0000256" key="1">
    <source>
        <dbReference type="SAM" id="MobiDB-lite"/>
    </source>
</evidence>